<dbReference type="PIRSF" id="PIRSF000193">
    <property type="entry name" value="Pyrrol-5-carb_rd"/>
    <property type="match status" value="1"/>
</dbReference>
<dbReference type="FunFam" id="1.10.3730.10:FF:000001">
    <property type="entry name" value="Pyrroline-5-carboxylate reductase"/>
    <property type="match status" value="1"/>
</dbReference>
<dbReference type="PANTHER" id="PTHR11645">
    <property type="entry name" value="PYRROLINE-5-CARBOXYLATE REDUCTASE"/>
    <property type="match status" value="1"/>
</dbReference>
<evidence type="ECO:0000256" key="7">
    <source>
        <dbReference type="ARBA" id="ARBA00023002"/>
    </source>
</evidence>
<feature type="domain" description="Pyrroline-5-carboxylate reductase catalytic N-terminal" evidence="12">
    <location>
        <begin position="4"/>
        <end position="93"/>
    </location>
</feature>
<dbReference type="RefSeq" id="WP_238018479.1">
    <property type="nucleotide sequence ID" value="NZ_JAIFZM010000003.1"/>
</dbReference>
<dbReference type="GO" id="GO:0055129">
    <property type="term" value="P:L-proline biosynthetic process"/>
    <property type="evidence" value="ECO:0007669"/>
    <property type="project" value="UniProtKB-UniRule"/>
</dbReference>
<dbReference type="InterPro" id="IPR000304">
    <property type="entry name" value="Pyrroline-COOH_reductase"/>
</dbReference>
<keyword evidence="3 9" id="KW-0963">Cytoplasm</keyword>
<dbReference type="Proteomes" id="UP001199631">
    <property type="component" value="Unassembled WGS sequence"/>
</dbReference>
<evidence type="ECO:0000259" key="12">
    <source>
        <dbReference type="Pfam" id="PF03807"/>
    </source>
</evidence>
<evidence type="ECO:0000256" key="5">
    <source>
        <dbReference type="ARBA" id="ARBA00022650"/>
    </source>
</evidence>
<feature type="domain" description="Pyrroline-5-carboxylate reductase dimerisation" evidence="13">
    <location>
        <begin position="161"/>
        <end position="261"/>
    </location>
</feature>
<comment type="subcellular location">
    <subcellularLocation>
        <location evidence="1 9">Cytoplasm</location>
    </subcellularLocation>
</comment>
<evidence type="ECO:0000256" key="9">
    <source>
        <dbReference type="HAMAP-Rule" id="MF_01925"/>
    </source>
</evidence>
<keyword evidence="5 9" id="KW-0641">Proline biosynthesis</keyword>
<dbReference type="InterPro" id="IPR028939">
    <property type="entry name" value="P5C_Rdtase_cat_N"/>
</dbReference>
<evidence type="ECO:0000313" key="15">
    <source>
        <dbReference type="Proteomes" id="UP001199631"/>
    </source>
</evidence>
<comment type="function">
    <text evidence="8 9">Catalyzes the reduction of 1-pyrroline-5-carboxylate (PCA) to L-proline.</text>
</comment>
<dbReference type="EMBL" id="JAIFZM010000003">
    <property type="protein sequence ID" value="MCG3418345.1"/>
    <property type="molecule type" value="Genomic_DNA"/>
</dbReference>
<keyword evidence="7 9" id="KW-0560">Oxidoreductase</keyword>
<evidence type="ECO:0000256" key="4">
    <source>
        <dbReference type="ARBA" id="ARBA00022605"/>
    </source>
</evidence>
<reference evidence="14 15" key="1">
    <citation type="journal article" date="2022" name="Evol. Bioinform. Online">
        <title>Draft Genome Sequence of Oceanobacillus jordanicus Strain GSFE11, a Halotolerant Plant Growth-Promoting Bacterial Endophyte Isolated From the Jordan Valley.</title>
        <authorList>
            <person name="Alhindi T."/>
            <person name="Albdaiwi R."/>
        </authorList>
    </citation>
    <scope>NUCLEOTIDE SEQUENCE [LARGE SCALE GENOMIC DNA]</scope>
    <source>
        <strain evidence="14 15">GSFE11</strain>
    </source>
</reference>
<dbReference type="EC" id="1.5.1.2" evidence="9 10"/>
<dbReference type="AlphaFoldDB" id="A0AAW5B042"/>
<feature type="binding site" evidence="11">
    <location>
        <begin position="8"/>
        <end position="13"/>
    </location>
    <ligand>
        <name>NADP(+)</name>
        <dbReference type="ChEBI" id="CHEBI:58349"/>
    </ligand>
</feature>
<comment type="pathway">
    <text evidence="9">Amino-acid biosynthesis; L-proline biosynthesis; L-proline from L-glutamate 5-semialdehyde: step 1/1.</text>
</comment>
<name>A0AAW5B042_9BACI</name>
<dbReference type="GO" id="GO:0004735">
    <property type="term" value="F:pyrroline-5-carboxylate reductase activity"/>
    <property type="evidence" value="ECO:0007669"/>
    <property type="project" value="UniProtKB-UniRule"/>
</dbReference>
<comment type="similarity">
    <text evidence="2 9">Belongs to the pyrroline-5-carboxylate reductase family.</text>
</comment>
<feature type="binding site" evidence="11">
    <location>
        <position position="56"/>
    </location>
    <ligand>
        <name>NADPH</name>
        <dbReference type="ChEBI" id="CHEBI:57783"/>
    </ligand>
</feature>
<dbReference type="Gene3D" id="3.40.50.720">
    <property type="entry name" value="NAD(P)-binding Rossmann-like Domain"/>
    <property type="match status" value="1"/>
</dbReference>
<gene>
    <name evidence="9 14" type="primary">proC</name>
    <name evidence="14" type="ORF">K3T81_04190</name>
</gene>
<keyword evidence="15" id="KW-1185">Reference proteome</keyword>
<evidence type="ECO:0000256" key="6">
    <source>
        <dbReference type="ARBA" id="ARBA00022857"/>
    </source>
</evidence>
<evidence type="ECO:0000256" key="11">
    <source>
        <dbReference type="PIRSR" id="PIRSR000193-1"/>
    </source>
</evidence>
<dbReference type="SUPFAM" id="SSF51735">
    <property type="entry name" value="NAD(P)-binding Rossmann-fold domains"/>
    <property type="match status" value="1"/>
</dbReference>
<evidence type="ECO:0000256" key="10">
    <source>
        <dbReference type="NCBIfam" id="TIGR00112"/>
    </source>
</evidence>
<organism evidence="14 15">
    <name type="scientific">Oceanobacillus jordanicus</name>
    <dbReference type="NCBI Taxonomy" id="2867266"/>
    <lineage>
        <taxon>Bacteria</taxon>
        <taxon>Bacillati</taxon>
        <taxon>Bacillota</taxon>
        <taxon>Bacilli</taxon>
        <taxon>Bacillales</taxon>
        <taxon>Bacillaceae</taxon>
        <taxon>Oceanobacillus</taxon>
    </lineage>
</organism>
<evidence type="ECO:0000256" key="3">
    <source>
        <dbReference type="ARBA" id="ARBA00022490"/>
    </source>
</evidence>
<dbReference type="NCBIfam" id="TIGR00112">
    <property type="entry name" value="proC"/>
    <property type="match status" value="1"/>
</dbReference>
<dbReference type="PANTHER" id="PTHR11645:SF0">
    <property type="entry name" value="PYRROLINE-5-CARBOXYLATE REDUCTASE 3"/>
    <property type="match status" value="1"/>
</dbReference>
<dbReference type="FunFam" id="3.40.50.720:FF:000190">
    <property type="entry name" value="Pyrroline-5-carboxylate reductase"/>
    <property type="match status" value="1"/>
</dbReference>
<protein>
    <recommendedName>
        <fullName evidence="9 10">Pyrroline-5-carboxylate reductase</fullName>
        <shortName evidence="9">P5C reductase</shortName>
        <shortName evidence="9">P5CR</shortName>
        <ecNumber evidence="9 10">1.5.1.2</ecNumber>
    </recommendedName>
    <alternativeName>
        <fullName evidence="9">PCA reductase</fullName>
    </alternativeName>
</protein>
<comment type="catalytic activity">
    <reaction evidence="9">
        <text>L-proline + NADP(+) = (S)-1-pyrroline-5-carboxylate + NADPH + 2 H(+)</text>
        <dbReference type="Rhea" id="RHEA:14109"/>
        <dbReference type="ChEBI" id="CHEBI:15378"/>
        <dbReference type="ChEBI" id="CHEBI:17388"/>
        <dbReference type="ChEBI" id="CHEBI:57783"/>
        <dbReference type="ChEBI" id="CHEBI:58349"/>
        <dbReference type="ChEBI" id="CHEBI:60039"/>
        <dbReference type="EC" id="1.5.1.2"/>
    </reaction>
</comment>
<dbReference type="SUPFAM" id="SSF48179">
    <property type="entry name" value="6-phosphogluconate dehydrogenase C-terminal domain-like"/>
    <property type="match status" value="1"/>
</dbReference>
<evidence type="ECO:0000256" key="1">
    <source>
        <dbReference type="ARBA" id="ARBA00004496"/>
    </source>
</evidence>
<dbReference type="HAMAP" id="MF_01925">
    <property type="entry name" value="P5C_reductase"/>
    <property type="match status" value="1"/>
</dbReference>
<dbReference type="Pfam" id="PF14748">
    <property type="entry name" value="P5CR_dimer"/>
    <property type="match status" value="1"/>
</dbReference>
<keyword evidence="6 9" id="KW-0521">NADP</keyword>
<dbReference type="GO" id="GO:0005737">
    <property type="term" value="C:cytoplasm"/>
    <property type="evidence" value="ECO:0007669"/>
    <property type="project" value="UniProtKB-SubCell"/>
</dbReference>
<dbReference type="InterPro" id="IPR008927">
    <property type="entry name" value="6-PGluconate_DH-like_C_sf"/>
</dbReference>
<keyword evidence="4 9" id="KW-0028">Amino-acid biosynthesis</keyword>
<dbReference type="InterPro" id="IPR036291">
    <property type="entry name" value="NAD(P)-bd_dom_sf"/>
</dbReference>
<evidence type="ECO:0000259" key="13">
    <source>
        <dbReference type="Pfam" id="PF14748"/>
    </source>
</evidence>
<evidence type="ECO:0000313" key="14">
    <source>
        <dbReference type="EMBL" id="MCG3418345.1"/>
    </source>
</evidence>
<proteinExistence type="inferred from homology"/>
<comment type="catalytic activity">
    <reaction evidence="9">
        <text>L-proline + NAD(+) = (S)-1-pyrroline-5-carboxylate + NADH + 2 H(+)</text>
        <dbReference type="Rhea" id="RHEA:14105"/>
        <dbReference type="ChEBI" id="CHEBI:15378"/>
        <dbReference type="ChEBI" id="CHEBI:17388"/>
        <dbReference type="ChEBI" id="CHEBI:57540"/>
        <dbReference type="ChEBI" id="CHEBI:57945"/>
        <dbReference type="ChEBI" id="CHEBI:60039"/>
        <dbReference type="EC" id="1.5.1.2"/>
    </reaction>
</comment>
<dbReference type="Pfam" id="PF03807">
    <property type="entry name" value="F420_oxidored"/>
    <property type="match status" value="1"/>
</dbReference>
<accession>A0AAW5B042</accession>
<evidence type="ECO:0000256" key="8">
    <source>
        <dbReference type="ARBA" id="ARBA00058118"/>
    </source>
</evidence>
<dbReference type="Gene3D" id="1.10.3730.10">
    <property type="entry name" value="ProC C-terminal domain-like"/>
    <property type="match status" value="1"/>
</dbReference>
<evidence type="ECO:0000256" key="2">
    <source>
        <dbReference type="ARBA" id="ARBA00005525"/>
    </source>
</evidence>
<dbReference type="InterPro" id="IPR029036">
    <property type="entry name" value="P5CR_dimer"/>
</dbReference>
<comment type="caution">
    <text evidence="14">The sequence shown here is derived from an EMBL/GenBank/DDBJ whole genome shotgun (WGS) entry which is preliminary data.</text>
</comment>
<sequence length="264" mass="28603">MKKKIGFIGSGNMAEAIIGGMVKAGHLPEQIVASNRSWDKLQLLEETYGIQTVESNQDIATLCEIVFLSVTPDKYPAVIEEIRDSIQDETMVILIAGRQGIAENEARFGRKVKLVKAMPNTPVLVGEGLTSLSFNSFISEEEKQNVVELFNSIGKAEVIEEKLMDTASAVGGSSPAFMYMYIEALADAGVLYGMPREKAYNIVAQAALGAAKMVLETGEHPAKLKDEVCSPNGTTIQSVASLERSGFRDAIIQAVRSNMEKMGH</sequence>